<proteinExistence type="predicted"/>
<feature type="region of interest" description="Disordered" evidence="7">
    <location>
        <begin position="299"/>
        <end position="354"/>
    </location>
</feature>
<feature type="domain" description="DUF3645" evidence="9">
    <location>
        <begin position="875"/>
        <end position="907"/>
    </location>
</feature>
<evidence type="ECO:0000256" key="2">
    <source>
        <dbReference type="ARBA" id="ARBA00012759"/>
    </source>
</evidence>
<protein>
    <recommendedName>
        <fullName evidence="2">ubiquitinyl hydrolase 1</fullName>
        <ecNumber evidence="2">3.4.19.12</ecNumber>
    </recommendedName>
</protein>
<comment type="catalytic activity">
    <reaction evidence="1">
        <text>Thiol-dependent hydrolysis of ester, thioester, amide, peptide and isopeptide bonds formed by the C-terminal Gly of ubiquitin (a 76-residue protein attached to proteins as an intracellular targeting signal).</text>
        <dbReference type="EC" id="3.4.19.12"/>
    </reaction>
</comment>
<evidence type="ECO:0000256" key="3">
    <source>
        <dbReference type="ARBA" id="ARBA00022670"/>
    </source>
</evidence>
<evidence type="ECO:0000256" key="1">
    <source>
        <dbReference type="ARBA" id="ARBA00000707"/>
    </source>
</evidence>
<dbReference type="STRING" id="331657.A0A4U0XKK4"/>
<accession>A0A4U0XKK4</accession>
<evidence type="ECO:0000259" key="9">
    <source>
        <dbReference type="Pfam" id="PF12359"/>
    </source>
</evidence>
<evidence type="ECO:0000256" key="7">
    <source>
        <dbReference type="SAM" id="MobiDB-lite"/>
    </source>
</evidence>
<dbReference type="PANTHER" id="PTHR13367:SF33">
    <property type="entry name" value="P-LOOP CONTAINING NUCLEOSIDE TRIPHOSPHATE HYDROLASE PROTEIN"/>
    <property type="match status" value="1"/>
</dbReference>
<keyword evidence="5" id="KW-0378">Hydrolase</keyword>
<evidence type="ECO:0000256" key="4">
    <source>
        <dbReference type="ARBA" id="ARBA00022786"/>
    </source>
</evidence>
<evidence type="ECO:0000256" key="5">
    <source>
        <dbReference type="ARBA" id="ARBA00022801"/>
    </source>
</evidence>
<dbReference type="Pfam" id="PF12359">
    <property type="entry name" value="DUF3645"/>
    <property type="match status" value="1"/>
</dbReference>
<dbReference type="Proteomes" id="UP000308768">
    <property type="component" value="Unassembled WGS sequence"/>
</dbReference>
<dbReference type="InterPro" id="IPR022105">
    <property type="entry name" value="DUF3645"/>
</dbReference>
<dbReference type="EC" id="3.4.19.12" evidence="2"/>
<dbReference type="InterPro" id="IPR027417">
    <property type="entry name" value="P-loop_NTPase"/>
</dbReference>
<feature type="domain" description="DUF3638" evidence="8">
    <location>
        <begin position="545"/>
        <end position="755"/>
    </location>
</feature>
<keyword evidence="6" id="KW-0788">Thiol protease</keyword>
<dbReference type="PANTHER" id="PTHR13367">
    <property type="entry name" value="UBIQUITIN THIOESTERASE"/>
    <property type="match status" value="1"/>
</dbReference>
<dbReference type="Pfam" id="PF12340">
    <property type="entry name" value="DUF3638"/>
    <property type="match status" value="1"/>
</dbReference>
<name>A0A4U0XKK4_9PEZI</name>
<dbReference type="GO" id="GO:0004843">
    <property type="term" value="F:cysteine-type deubiquitinase activity"/>
    <property type="evidence" value="ECO:0007669"/>
    <property type="project" value="UniProtKB-EC"/>
</dbReference>
<evidence type="ECO:0000256" key="6">
    <source>
        <dbReference type="ARBA" id="ARBA00022807"/>
    </source>
</evidence>
<evidence type="ECO:0000313" key="11">
    <source>
        <dbReference type="Proteomes" id="UP000308768"/>
    </source>
</evidence>
<feature type="region of interest" description="Disordered" evidence="7">
    <location>
        <begin position="1290"/>
        <end position="1309"/>
    </location>
</feature>
<evidence type="ECO:0000259" key="8">
    <source>
        <dbReference type="Pfam" id="PF12340"/>
    </source>
</evidence>
<organism evidence="10 11">
    <name type="scientific">Cryomyces minteri</name>
    <dbReference type="NCBI Taxonomy" id="331657"/>
    <lineage>
        <taxon>Eukaryota</taxon>
        <taxon>Fungi</taxon>
        <taxon>Dikarya</taxon>
        <taxon>Ascomycota</taxon>
        <taxon>Pezizomycotina</taxon>
        <taxon>Dothideomycetes</taxon>
        <taxon>Dothideomycetes incertae sedis</taxon>
        <taxon>Cryomyces</taxon>
    </lineage>
</organism>
<evidence type="ECO:0000313" key="10">
    <source>
        <dbReference type="EMBL" id="TKA77752.1"/>
    </source>
</evidence>
<dbReference type="OrthoDB" id="3182339at2759"/>
<dbReference type="SUPFAM" id="SSF52540">
    <property type="entry name" value="P-loop containing nucleoside triphosphate hydrolases"/>
    <property type="match status" value="1"/>
</dbReference>
<dbReference type="EMBL" id="NAJN01000174">
    <property type="protein sequence ID" value="TKA77752.1"/>
    <property type="molecule type" value="Genomic_DNA"/>
</dbReference>
<keyword evidence="11" id="KW-1185">Reference proteome</keyword>
<reference evidence="10 11" key="1">
    <citation type="submission" date="2017-03" db="EMBL/GenBank/DDBJ databases">
        <title>Genomes of endolithic fungi from Antarctica.</title>
        <authorList>
            <person name="Coleine C."/>
            <person name="Masonjones S."/>
            <person name="Stajich J.E."/>
        </authorList>
    </citation>
    <scope>NUCLEOTIDE SEQUENCE [LARGE SCALE GENOMIC DNA]</scope>
    <source>
        <strain evidence="10 11">CCFEE 5187</strain>
    </source>
</reference>
<sequence>MEHGWSFPEAWGKRWGTVTTAQSASILSQAIHYDLLTGELLVDGRPLGRLPNEYTKEPVYCRLFGECVLQVSTSDMKGMEYMTTRKFSGHQVHFGIIEGNLVIRARLGDSTLEAIPHKVFVGDLPARFVNTFVHWLDISTGVVEFRPGEFQVFRYHLDYVLRKLRGPSDLLSTLYKAYLHGLTSFVIADPPTGRTGTGEALSTLREMALRTCRPLEADVVSLLEQISALTPSRKFYPSHKRSMQQVLWDGVLSSAAQHEDFCKEALAIKTSADRCSLLYDTSLIRGYPTVGQAMPFFTASRPDEQTAKQPYRNGEIGSSARSRETTGSVAEASQRSMANKQSALLPGSTPFASKRDRGMRTGCLVFTLPKFRLNLKVVLPPTPSKLVDIADLLFTSKPQKLDDVPALRSPVPTVLEEHRRDVSKLEAIVSHFVDHHNSFQKQQGRVLQDSMRAFKCYSPEQLSAATHPSLDALEHHQQELNKHVEDTFNSLTQSLGPNKPHLVILQEAGLWPQITPQSLLEILAAKSGHRPNELWKRALLHYGENWLLLELENNFTIRAIQARVALEMISPSSSDNTVLQFNMGEGKSSVIIPMVAAGLANGKQLARVIVLKPLLRQTQDLLAQRLGGLLNRRIYHTPFSRKTPLTTVVVQRLQAIFEECKSQRGVLLALPEHLQSFRLLGRERLSCNIQHARQLLGVQQWLTSCCRDILDESDEILDTRCQLIYTVGALRTIEGQPDRWVVSQAVLSRVSVHAGVLQRDHPDELELDQRDSAFPTLRFLKHSAARKLLNLIVKDIADGYIANLPLDYYSAAVRNATLRFIKDRKVSKGDQRLTINALGEGPQYKIVLLLRGLIAYDLLLFTLQKKRWLVEYGLDPSRCMMAVPYRAKGVPSTNSEFGHPDVAILLTCLSYYYSGLTHVHVRQSLHILLKDPNASDEYARWCEASTELPTWLRSLNGIVLDDENTFNACLVPCLRDNQAAINYYLSQVVFPREAKEFVKKLSASGWDLPAATGCPVTTGFSGTNDNRFLLPLSIHHLLRNENSKYACTEDDDGKKISIESFLGLISRHNPPIRVLIDVGAQVLEMTNREVAQEWLRHAPDTKAAVFFSDNDEKMVIDQTGYLSLLSKSSYQDCLRDCVVYLDEVHTRGIDLKISTGTQAAVTLGPRLTKDRLVQACMRMRKLGAGHTLAFFVPPDVNRSILDMTGRNITQQLNFTDVVRWCIEQTCLVTESVMPLWTMQGFAFCERDRLCGSLLGGPGDLVGNLAEGKVRQFWTDIQEPEGCTLRELYDLEDGSGKDDDDDDVAEESDAGSMLAKLREARKAMVATAMKDCTMNEEQEREVAHEIQRERQIQRPPPAPHYAHVLRPQVVDFVTSGITYSKGSKDSCPIQPAFKNFRKTSAAEYYWSNTACTNVLVTRDFLNTVQVTSGSPSDDFLRPVRWVLTSTRTDDVLLISPYEANELIKQVRKSDKVTLHVFLPRTTKTMVAMDDLLFYNVTGQVNEHTTTEIFKDSHVPLHLRLFAGSLFLGEQRQYQELGNFLGILTNPQHQDDSRVRVATDGFVDAASRQILSWPIACPFERSPLPFLKTMLSLRMHNQSFMHTHMGSLVNGRAIQEDAFRGLNQQAAVDEDGEIETKGVSD</sequence>
<comment type="caution">
    <text evidence="10">The sequence shown here is derived from an EMBL/GenBank/DDBJ whole genome shotgun (WGS) entry which is preliminary data.</text>
</comment>
<keyword evidence="4" id="KW-0833">Ubl conjugation pathway</keyword>
<feature type="compositionally biased region" description="Polar residues" evidence="7">
    <location>
        <begin position="325"/>
        <end position="342"/>
    </location>
</feature>
<keyword evidence="3" id="KW-0645">Protease</keyword>
<feature type="compositionally biased region" description="Acidic residues" evidence="7">
    <location>
        <begin position="1290"/>
        <end position="1308"/>
    </location>
</feature>
<gene>
    <name evidence="10" type="ORF">B0A49_06728</name>
</gene>
<dbReference type="GO" id="GO:0006508">
    <property type="term" value="P:proteolysis"/>
    <property type="evidence" value="ECO:0007669"/>
    <property type="project" value="UniProtKB-KW"/>
</dbReference>
<dbReference type="InterPro" id="IPR022099">
    <property type="entry name" value="DUF3638"/>
</dbReference>
<dbReference type="InterPro" id="IPR051346">
    <property type="entry name" value="OTU_Deubiquitinase"/>
</dbReference>